<proteinExistence type="predicted"/>
<accession>A0A075I6R9</accession>
<dbReference type="EMBL" id="KF901258">
    <property type="protein sequence ID" value="AIF24376.1"/>
    <property type="molecule type" value="Genomic_DNA"/>
</dbReference>
<sequence>MIKNLPLPDLPDIGLTSWARAMPDECKIEGDVIKSYRNYYQLRKQKIMKYTKRKIPSWITA</sequence>
<protein>
    <submittedName>
        <fullName evidence="1">Uncharacterized protein</fullName>
    </submittedName>
</protein>
<evidence type="ECO:0000313" key="1">
    <source>
        <dbReference type="EMBL" id="AIF24376.1"/>
    </source>
</evidence>
<name>A0A075I6R9_9ARCH</name>
<organism evidence="1">
    <name type="scientific">uncultured marine thaumarchaeote SAT1000_27_H05</name>
    <dbReference type="NCBI Taxonomy" id="1456402"/>
    <lineage>
        <taxon>Archaea</taxon>
        <taxon>Nitrososphaerota</taxon>
        <taxon>environmental samples</taxon>
    </lineage>
</organism>
<dbReference type="AlphaFoldDB" id="A0A075I6R9"/>
<reference evidence="1" key="1">
    <citation type="journal article" date="2014" name="Genome Biol. Evol.">
        <title>Pangenome evidence for extensive interdomain horizontal transfer affecting lineage core and shell genes in uncultured planktonic thaumarchaeota and euryarchaeota.</title>
        <authorList>
            <person name="Deschamps P."/>
            <person name="Zivanovic Y."/>
            <person name="Moreira D."/>
            <person name="Rodriguez-Valera F."/>
            <person name="Lopez-Garcia P."/>
        </authorList>
    </citation>
    <scope>NUCLEOTIDE SEQUENCE</scope>
</reference>